<name>A0ABZ0M287_9ACTN</name>
<organism evidence="1 2">
    <name type="scientific">Streptomyces solicathayae</name>
    <dbReference type="NCBI Taxonomy" id="3081768"/>
    <lineage>
        <taxon>Bacteria</taxon>
        <taxon>Bacillati</taxon>
        <taxon>Actinomycetota</taxon>
        <taxon>Actinomycetes</taxon>
        <taxon>Kitasatosporales</taxon>
        <taxon>Streptomycetaceae</taxon>
        <taxon>Streptomyces</taxon>
    </lineage>
</organism>
<dbReference type="Proteomes" id="UP001301731">
    <property type="component" value="Chromosome"/>
</dbReference>
<evidence type="ECO:0000313" key="1">
    <source>
        <dbReference type="EMBL" id="WOX25883.1"/>
    </source>
</evidence>
<proteinExistence type="predicted"/>
<reference evidence="1 2" key="1">
    <citation type="submission" date="2023-10" db="EMBL/GenBank/DDBJ databases">
        <title>The genome sequence of Streptomyces sp. HUAS YS2.</title>
        <authorList>
            <person name="Mo P."/>
        </authorList>
    </citation>
    <scope>NUCLEOTIDE SEQUENCE [LARGE SCALE GENOMIC DNA]</scope>
    <source>
        <strain evidence="1 2">HUAS YS2</strain>
    </source>
</reference>
<keyword evidence="2" id="KW-1185">Reference proteome</keyword>
<dbReference type="RefSeq" id="WP_318108680.1">
    <property type="nucleotide sequence ID" value="NZ_CP137573.1"/>
</dbReference>
<sequence length="93" mass="10143">MRRRHHFHIDHAGHSISVTVQTGHTSIVEVLVDGKETGYATTPHDRPVAVTVELPSDPPAPVAVHVTPGPGMPRCFFAAPPDAEHQVMSPRHY</sequence>
<dbReference type="EMBL" id="CP137573">
    <property type="protein sequence ID" value="WOX25883.1"/>
    <property type="molecule type" value="Genomic_DNA"/>
</dbReference>
<accession>A0ABZ0M287</accession>
<gene>
    <name evidence="1" type="ORF">R2D22_32685</name>
</gene>
<protein>
    <submittedName>
        <fullName evidence="1">Uncharacterized protein</fullName>
    </submittedName>
</protein>
<evidence type="ECO:0000313" key="2">
    <source>
        <dbReference type="Proteomes" id="UP001301731"/>
    </source>
</evidence>